<gene>
    <name evidence="5" type="primary">mtaD</name>
    <name evidence="7" type="ORF">EDC61_109125</name>
</gene>
<dbReference type="GO" id="GO:0090614">
    <property type="term" value="F:5'-methylthioadenosine deaminase activity"/>
    <property type="evidence" value="ECO:0007669"/>
    <property type="project" value="UniProtKB-UniRule"/>
</dbReference>
<dbReference type="EC" id="3.5.4.31" evidence="5"/>
<comment type="similarity">
    <text evidence="1">Belongs to the metallo-dependent hydrolases superfamily. ATZ/TRZ family.</text>
</comment>
<evidence type="ECO:0000256" key="3">
    <source>
        <dbReference type="ARBA" id="ARBA00022801"/>
    </source>
</evidence>
<dbReference type="HAMAP" id="MF_01281">
    <property type="entry name" value="MTA_SAH_deamin"/>
    <property type="match status" value="1"/>
</dbReference>
<dbReference type="Pfam" id="PF01979">
    <property type="entry name" value="Amidohydro_1"/>
    <property type="match status" value="1"/>
</dbReference>
<keyword evidence="8" id="KW-1185">Reference proteome</keyword>
<keyword evidence="4 5" id="KW-0862">Zinc</keyword>
<comment type="similarity">
    <text evidence="5">Belongs to the metallo-dependent hydrolases superfamily. MTA/SAH deaminase family.</text>
</comment>
<sequence>MTNKQAVDTRIDAGWIVPVEPDGVVLPEHSLLIRDGRIVALLPWAQADAGFEAGQHQRLPDHVLIPGLINLHTHAAMTLLRGFADDLPLMTWLTEHIWPAEKRWLSPEFVYDGSRLACLEMLQGGITCFNDMYFFPEAAVQAATEAGQRIAAGIIVIDFPSNYAADLDGYLNKGLALRDAMRDHPLVSFCLAPHAPYSTSDRSLEKVLTYAKQLDLAIHIHIHETHDEIHQSLEQYGVRPIERLRHLGLLGPEFIGVHAIHLLNEEIDLLAEHNCHIAHCPTSNLKLANGVAPKAALLARGINVGIGTDGSASNNRLDCWQEMRLAALLAKGMSGKAEIVPAHYALRMATLNGARALGLDDRIGSLEVGKQADVVAVDLSGPHTQPCYDPISQLVYSAGRQEVSHVWVAGQAVVKDRTCLTLDEAEVVGRAHYWQQKLSA</sequence>
<name>A0A4R3JUT7_9PROT</name>
<dbReference type="InterPro" id="IPR050287">
    <property type="entry name" value="MTA/SAH_deaminase"/>
</dbReference>
<feature type="binding site" evidence="5">
    <location>
        <position position="74"/>
    </location>
    <ligand>
        <name>Zn(2+)</name>
        <dbReference type="ChEBI" id="CHEBI:29105"/>
    </ligand>
</feature>
<dbReference type="InterPro" id="IPR006680">
    <property type="entry name" value="Amidohydro-rel"/>
</dbReference>
<proteinExistence type="inferred from homology"/>
<dbReference type="Gene3D" id="3.20.20.140">
    <property type="entry name" value="Metal-dependent hydrolases"/>
    <property type="match status" value="1"/>
</dbReference>
<dbReference type="InterPro" id="IPR032466">
    <property type="entry name" value="Metal_Hydrolase"/>
</dbReference>
<dbReference type="EMBL" id="SLZY01000009">
    <property type="protein sequence ID" value="TCS71579.1"/>
    <property type="molecule type" value="Genomic_DNA"/>
</dbReference>
<protein>
    <recommendedName>
        <fullName evidence="5">5-methylthioadenosine/S-adenosylhomocysteine deaminase</fullName>
        <shortName evidence="5">MTA/SAH deaminase</shortName>
        <ecNumber evidence="5">3.5.4.28</ecNumber>
        <ecNumber evidence="5">3.5.4.31</ecNumber>
    </recommendedName>
</protein>
<feature type="binding site" evidence="5">
    <location>
        <position position="101"/>
    </location>
    <ligand>
        <name>substrate</name>
    </ligand>
</feature>
<comment type="catalytic activity">
    <reaction evidence="5">
        <text>S-adenosyl-L-homocysteine + H2O + H(+) = S-inosyl-L-homocysteine + NH4(+)</text>
        <dbReference type="Rhea" id="RHEA:20716"/>
        <dbReference type="ChEBI" id="CHEBI:15377"/>
        <dbReference type="ChEBI" id="CHEBI:15378"/>
        <dbReference type="ChEBI" id="CHEBI:28938"/>
        <dbReference type="ChEBI" id="CHEBI:57856"/>
        <dbReference type="ChEBI" id="CHEBI:57985"/>
        <dbReference type="EC" id="3.5.4.28"/>
    </reaction>
</comment>
<feature type="binding site" evidence="5">
    <location>
        <position position="72"/>
    </location>
    <ligand>
        <name>Zn(2+)</name>
        <dbReference type="ChEBI" id="CHEBI:29105"/>
    </ligand>
</feature>
<dbReference type="SUPFAM" id="SSF51338">
    <property type="entry name" value="Composite domain of metallo-dependent hydrolases"/>
    <property type="match status" value="1"/>
</dbReference>
<evidence type="ECO:0000256" key="2">
    <source>
        <dbReference type="ARBA" id="ARBA00022723"/>
    </source>
</evidence>
<dbReference type="FunFam" id="3.20.20.140:FF:000014">
    <property type="entry name" value="5-methylthioadenosine/S-adenosylhomocysteine deaminase"/>
    <property type="match status" value="1"/>
</dbReference>
<feature type="binding site" evidence="5">
    <location>
        <position position="309"/>
    </location>
    <ligand>
        <name>substrate</name>
    </ligand>
</feature>
<dbReference type="PANTHER" id="PTHR43794">
    <property type="entry name" value="AMINOHYDROLASE SSNA-RELATED"/>
    <property type="match status" value="1"/>
</dbReference>
<comment type="catalytic activity">
    <reaction evidence="5">
        <text>S-methyl-5'-thioadenosine + H2O + H(+) = S-methyl-5'-thioinosine + NH4(+)</text>
        <dbReference type="Rhea" id="RHEA:25025"/>
        <dbReference type="ChEBI" id="CHEBI:15377"/>
        <dbReference type="ChEBI" id="CHEBI:15378"/>
        <dbReference type="ChEBI" id="CHEBI:17509"/>
        <dbReference type="ChEBI" id="CHEBI:28938"/>
        <dbReference type="ChEBI" id="CHEBI:48595"/>
        <dbReference type="EC" id="3.5.4.31"/>
    </reaction>
</comment>
<dbReference type="EC" id="3.5.4.28" evidence="5"/>
<dbReference type="GO" id="GO:0046872">
    <property type="term" value="F:metal ion binding"/>
    <property type="evidence" value="ECO:0007669"/>
    <property type="project" value="UniProtKB-KW"/>
</dbReference>
<evidence type="ECO:0000259" key="6">
    <source>
        <dbReference type="Pfam" id="PF01979"/>
    </source>
</evidence>
<organism evidence="7 8">
    <name type="scientific">Sulfuritortus calidifontis</name>
    <dbReference type="NCBI Taxonomy" id="1914471"/>
    <lineage>
        <taxon>Bacteria</taxon>
        <taxon>Pseudomonadati</taxon>
        <taxon>Pseudomonadota</taxon>
        <taxon>Betaproteobacteria</taxon>
        <taxon>Nitrosomonadales</taxon>
        <taxon>Thiobacillaceae</taxon>
        <taxon>Sulfuritortus</taxon>
    </lineage>
</organism>
<dbReference type="Proteomes" id="UP000295135">
    <property type="component" value="Unassembled WGS sequence"/>
</dbReference>
<evidence type="ECO:0000313" key="8">
    <source>
        <dbReference type="Proteomes" id="UP000295135"/>
    </source>
</evidence>
<reference evidence="7 8" key="1">
    <citation type="submission" date="2019-03" db="EMBL/GenBank/DDBJ databases">
        <title>Genomic Encyclopedia of Type Strains, Phase IV (KMG-IV): sequencing the most valuable type-strain genomes for metagenomic binning, comparative biology and taxonomic classification.</title>
        <authorList>
            <person name="Goeker M."/>
        </authorList>
    </citation>
    <scope>NUCLEOTIDE SEQUENCE [LARGE SCALE GENOMIC DNA]</scope>
    <source>
        <strain evidence="7 8">DSM 103923</strain>
    </source>
</reference>
<comment type="caution">
    <text evidence="7">The sequence shown here is derived from an EMBL/GenBank/DDBJ whole genome shotgun (WGS) entry which is preliminary data.</text>
</comment>
<feature type="domain" description="Amidohydrolase-related" evidence="6">
    <location>
        <begin position="63"/>
        <end position="413"/>
    </location>
</feature>
<comment type="function">
    <text evidence="5">Catalyzes the deamination of 5-methylthioadenosine and S-adenosyl-L-homocysteine into 5-methylthioinosine and S-inosyl-L-homocysteine, respectively. Is also able to deaminate adenosine.</text>
</comment>
<dbReference type="OrthoDB" id="9807210at2"/>
<dbReference type="CDD" id="cd01298">
    <property type="entry name" value="ATZ_TRZ_like"/>
    <property type="match status" value="1"/>
</dbReference>
<comment type="cofactor">
    <cofactor evidence="5">
        <name>Zn(2+)</name>
        <dbReference type="ChEBI" id="CHEBI:29105"/>
    </cofactor>
    <text evidence="5">Binds 1 zinc ion per subunit.</text>
</comment>
<dbReference type="PANTHER" id="PTHR43794:SF11">
    <property type="entry name" value="AMIDOHYDROLASE-RELATED DOMAIN-CONTAINING PROTEIN"/>
    <property type="match status" value="1"/>
</dbReference>
<dbReference type="GO" id="GO:0050270">
    <property type="term" value="F:S-adenosylhomocysteine deaminase activity"/>
    <property type="evidence" value="ECO:0007669"/>
    <property type="project" value="UniProtKB-UniRule"/>
</dbReference>
<feature type="binding site" evidence="5">
    <location>
        <position position="224"/>
    </location>
    <ligand>
        <name>substrate</name>
    </ligand>
</feature>
<evidence type="ECO:0000313" key="7">
    <source>
        <dbReference type="EMBL" id="TCS71579.1"/>
    </source>
</evidence>
<dbReference type="AlphaFoldDB" id="A0A4R3JUT7"/>
<evidence type="ECO:0000256" key="4">
    <source>
        <dbReference type="ARBA" id="ARBA00022833"/>
    </source>
</evidence>
<keyword evidence="3 5" id="KW-0378">Hydrolase</keyword>
<evidence type="ECO:0000256" key="5">
    <source>
        <dbReference type="HAMAP-Rule" id="MF_01281"/>
    </source>
</evidence>
<feature type="binding site" evidence="5">
    <location>
        <position position="309"/>
    </location>
    <ligand>
        <name>Zn(2+)</name>
        <dbReference type="ChEBI" id="CHEBI:29105"/>
    </ligand>
</feature>
<dbReference type="Gene3D" id="2.30.40.10">
    <property type="entry name" value="Urease, subunit C, domain 1"/>
    <property type="match status" value="1"/>
</dbReference>
<evidence type="ECO:0000256" key="1">
    <source>
        <dbReference type="ARBA" id="ARBA00006745"/>
    </source>
</evidence>
<dbReference type="SUPFAM" id="SSF51556">
    <property type="entry name" value="Metallo-dependent hydrolases"/>
    <property type="match status" value="1"/>
</dbReference>
<feature type="binding site" evidence="5">
    <location>
        <position position="221"/>
    </location>
    <ligand>
        <name>Zn(2+)</name>
        <dbReference type="ChEBI" id="CHEBI:29105"/>
    </ligand>
</feature>
<comment type="caution">
    <text evidence="5">Lacks conserved residue(s) required for the propagation of feature annotation.</text>
</comment>
<dbReference type="InterPro" id="IPR011059">
    <property type="entry name" value="Metal-dep_hydrolase_composite"/>
</dbReference>
<dbReference type="RefSeq" id="WP_126461060.1">
    <property type="nucleotide sequence ID" value="NZ_AP018721.1"/>
</dbReference>
<feature type="binding site" evidence="5">
    <location>
        <position position="194"/>
    </location>
    <ligand>
        <name>substrate</name>
    </ligand>
</feature>
<keyword evidence="2 5" id="KW-0479">Metal-binding</keyword>
<dbReference type="InterPro" id="IPR023512">
    <property type="entry name" value="Deaminase_MtaD/DadD"/>
</dbReference>
<accession>A0A4R3JUT7</accession>
<dbReference type="NCBIfam" id="NF006549">
    <property type="entry name" value="PRK09045.1"/>
    <property type="match status" value="1"/>
</dbReference>